<accession>A0A5S4WPM5</accession>
<protein>
    <submittedName>
        <fullName evidence="1">Uncharacterized protein</fullName>
    </submittedName>
</protein>
<proteinExistence type="predicted"/>
<reference evidence="1 2" key="1">
    <citation type="submission" date="2019-08" db="EMBL/GenBank/DDBJ databases">
        <title>Bradyrhizobium hipponensis sp. nov., a rhizobium isolated from a Lupinus angustifolius root nodule in Tunisia.</title>
        <authorList>
            <person name="Off K."/>
            <person name="Rejili M."/>
            <person name="Mars M."/>
            <person name="Brachmann A."/>
            <person name="Marin M."/>
        </authorList>
    </citation>
    <scope>NUCLEOTIDE SEQUENCE [LARGE SCALE GENOMIC DNA]</scope>
    <source>
        <strain evidence="1 2">CTAW11</strain>
    </source>
</reference>
<dbReference type="EMBL" id="VSSR01000028">
    <property type="protein sequence ID" value="TYL83506.1"/>
    <property type="molecule type" value="Genomic_DNA"/>
</dbReference>
<gene>
    <name evidence="1" type="ORF">FXB38_18305</name>
</gene>
<sequence length="119" mass="13564">MNSWPRIPEDVVAWFREVFAEANRRVCERLVNLPNIRETSLDDGLIEALIPEAAPTLLSSGAIVRMDTHNVGGLLRTGWPRWEPPFARRWETVDIAILVFVYRRETLVAKKIASPDISP</sequence>
<name>A0A5S4WPM5_9BRAD</name>
<organism evidence="1 2">
    <name type="scientific">Bradyrhizobium cytisi</name>
    <dbReference type="NCBI Taxonomy" id="515489"/>
    <lineage>
        <taxon>Bacteria</taxon>
        <taxon>Pseudomonadati</taxon>
        <taxon>Pseudomonadota</taxon>
        <taxon>Alphaproteobacteria</taxon>
        <taxon>Hyphomicrobiales</taxon>
        <taxon>Nitrobacteraceae</taxon>
        <taxon>Bradyrhizobium</taxon>
    </lineage>
</organism>
<dbReference type="OrthoDB" id="7534212at2"/>
<evidence type="ECO:0000313" key="2">
    <source>
        <dbReference type="Proteomes" id="UP000324853"/>
    </source>
</evidence>
<keyword evidence="2" id="KW-1185">Reference proteome</keyword>
<comment type="caution">
    <text evidence="1">The sequence shown here is derived from an EMBL/GenBank/DDBJ whole genome shotgun (WGS) entry which is preliminary data.</text>
</comment>
<dbReference type="Proteomes" id="UP000324853">
    <property type="component" value="Unassembled WGS sequence"/>
</dbReference>
<dbReference type="RefSeq" id="WP_148752355.1">
    <property type="nucleotide sequence ID" value="NZ_VSSR01000028.1"/>
</dbReference>
<evidence type="ECO:0000313" key="1">
    <source>
        <dbReference type="EMBL" id="TYL83506.1"/>
    </source>
</evidence>
<dbReference type="AlphaFoldDB" id="A0A5S4WPM5"/>